<dbReference type="PANTHER" id="PTHR23235:SF42">
    <property type="entry name" value="EARLY GROWTH RESPONSE PROTEIN 1"/>
    <property type="match status" value="1"/>
</dbReference>
<dbReference type="GO" id="GO:0048511">
    <property type="term" value="P:rhythmic process"/>
    <property type="evidence" value="ECO:0007669"/>
    <property type="project" value="UniProtKB-KW"/>
</dbReference>
<evidence type="ECO:0000256" key="1">
    <source>
        <dbReference type="ARBA" id="ARBA00004123"/>
    </source>
</evidence>
<dbReference type="SUPFAM" id="SSF57667">
    <property type="entry name" value="beta-beta-alpha zinc fingers"/>
    <property type="match status" value="2"/>
</dbReference>
<sequence length="438" mass="47689">MVTGYRSVFAQNVVTPSMASPGVSNLFQFPVPQQLLDILAQRANLPHLQITKTPTFPGSALEDVVVVLDDGKGDKNQQQQAFTTGSVTSDIQVGLPRDCAVNPAAPPASALHQTPLAYSLHGASFSLNLSPVPAGRSAARSCQRAPPATAPTSSVVAASIHPTYVARYSANIHEVIYSSFPSVSSCEPWIRSQSQTQSSSPPTSQFDTHVAEAQRLRPSTNGAILPVSRYVSVANNVLGSTEQEGKNEPSQVPVIVPKQESVDPSYSPQYKAHCSTAGQTESSFEGDTHMSTSRTGEGTRSRRYNSARPCKLPFHERPYKCPFSSCDRRFSRSDELTRHIRIHTGQKPFQCRICLRAFSRSDHLTTHIRTHTGEKPFVCDLCGRRFARSDEKKRHTKVHLKQKSRRFSVAVSVSGGAACNAHSASSRTHAVPKTSKIN</sequence>
<dbReference type="AlphaFoldDB" id="A0A183J6J0"/>
<comment type="similarity">
    <text evidence="3">Belongs to the EGR C2H2-type zinc-finger protein family.</text>
</comment>
<keyword evidence="12" id="KW-0010">Activator</keyword>
<dbReference type="Pfam" id="PF00096">
    <property type="entry name" value="zf-C2H2"/>
    <property type="match status" value="3"/>
</dbReference>
<evidence type="ECO:0000256" key="16">
    <source>
        <dbReference type="SAM" id="MobiDB-lite"/>
    </source>
</evidence>
<evidence type="ECO:0000256" key="5">
    <source>
        <dbReference type="ARBA" id="ARBA00022723"/>
    </source>
</evidence>
<evidence type="ECO:0000256" key="15">
    <source>
        <dbReference type="PROSITE-ProRule" id="PRU00042"/>
    </source>
</evidence>
<dbReference type="FunFam" id="3.30.160.60:FF:000092">
    <property type="entry name" value="Early growth response protein 3"/>
    <property type="match status" value="1"/>
</dbReference>
<reference evidence="20" key="1">
    <citation type="submission" date="2016-06" db="UniProtKB">
        <authorList>
            <consortium name="WormBaseParasite"/>
        </authorList>
    </citation>
    <scope>IDENTIFICATION</scope>
</reference>
<gene>
    <name evidence="18" type="ORF">SBAD_LOCUS11488</name>
</gene>
<reference evidence="18 19" key="2">
    <citation type="submission" date="2018-11" db="EMBL/GenBank/DDBJ databases">
        <authorList>
            <consortium name="Pathogen Informatics"/>
        </authorList>
    </citation>
    <scope>NUCLEOTIDE SEQUENCE [LARGE SCALE GENOMIC DNA]</scope>
</reference>
<evidence type="ECO:0000256" key="13">
    <source>
        <dbReference type="ARBA" id="ARBA00023163"/>
    </source>
</evidence>
<dbReference type="PROSITE" id="PS50157">
    <property type="entry name" value="ZINC_FINGER_C2H2_2"/>
    <property type="match status" value="3"/>
</dbReference>
<evidence type="ECO:0000256" key="3">
    <source>
        <dbReference type="ARBA" id="ARBA00005682"/>
    </source>
</evidence>
<evidence type="ECO:0000256" key="9">
    <source>
        <dbReference type="ARBA" id="ARBA00023015"/>
    </source>
</evidence>
<protein>
    <submittedName>
        <fullName evidence="20">Early growth response protein</fullName>
    </submittedName>
</protein>
<evidence type="ECO:0000256" key="2">
    <source>
        <dbReference type="ARBA" id="ARBA00004496"/>
    </source>
</evidence>
<dbReference type="EMBL" id="UZAM01015759">
    <property type="protein sequence ID" value="VDP40468.1"/>
    <property type="molecule type" value="Genomic_DNA"/>
</dbReference>
<evidence type="ECO:0000256" key="8">
    <source>
        <dbReference type="ARBA" id="ARBA00022833"/>
    </source>
</evidence>
<evidence type="ECO:0000256" key="12">
    <source>
        <dbReference type="ARBA" id="ARBA00023159"/>
    </source>
</evidence>
<keyword evidence="11" id="KW-0238">DNA-binding</keyword>
<dbReference type="GO" id="GO:0008270">
    <property type="term" value="F:zinc ion binding"/>
    <property type="evidence" value="ECO:0007669"/>
    <property type="project" value="UniProtKB-KW"/>
</dbReference>
<feature type="domain" description="C2H2-type" evidence="17">
    <location>
        <begin position="319"/>
        <end position="348"/>
    </location>
</feature>
<accession>A0A183J6J0</accession>
<organism evidence="20">
    <name type="scientific">Soboliphyme baturini</name>
    <dbReference type="NCBI Taxonomy" id="241478"/>
    <lineage>
        <taxon>Eukaryota</taxon>
        <taxon>Metazoa</taxon>
        <taxon>Ecdysozoa</taxon>
        <taxon>Nematoda</taxon>
        <taxon>Enoplea</taxon>
        <taxon>Dorylaimia</taxon>
        <taxon>Dioctophymatida</taxon>
        <taxon>Dioctophymatoidea</taxon>
        <taxon>Soboliphymatidae</taxon>
        <taxon>Soboliphyme</taxon>
    </lineage>
</organism>
<evidence type="ECO:0000256" key="10">
    <source>
        <dbReference type="ARBA" id="ARBA00023108"/>
    </source>
</evidence>
<evidence type="ECO:0000256" key="6">
    <source>
        <dbReference type="ARBA" id="ARBA00022737"/>
    </source>
</evidence>
<keyword evidence="19" id="KW-1185">Reference proteome</keyword>
<keyword evidence="13" id="KW-0804">Transcription</keyword>
<evidence type="ECO:0000256" key="4">
    <source>
        <dbReference type="ARBA" id="ARBA00022490"/>
    </source>
</evidence>
<keyword evidence="5" id="KW-0479">Metal-binding</keyword>
<evidence type="ECO:0000313" key="19">
    <source>
        <dbReference type="Proteomes" id="UP000270296"/>
    </source>
</evidence>
<keyword evidence="10" id="KW-0090">Biological rhythms</keyword>
<dbReference type="GO" id="GO:0005737">
    <property type="term" value="C:cytoplasm"/>
    <property type="evidence" value="ECO:0007669"/>
    <property type="project" value="UniProtKB-SubCell"/>
</dbReference>
<feature type="compositionally biased region" description="Polar residues" evidence="16">
    <location>
        <begin position="276"/>
        <end position="285"/>
    </location>
</feature>
<evidence type="ECO:0000256" key="14">
    <source>
        <dbReference type="ARBA" id="ARBA00023242"/>
    </source>
</evidence>
<evidence type="ECO:0000313" key="18">
    <source>
        <dbReference type="EMBL" id="VDP40468.1"/>
    </source>
</evidence>
<dbReference type="PANTHER" id="PTHR23235">
    <property type="entry name" value="KRUEPPEL-LIKE TRANSCRIPTION FACTOR"/>
    <property type="match status" value="1"/>
</dbReference>
<keyword evidence="7 15" id="KW-0863">Zinc-finger</keyword>
<dbReference type="Gene3D" id="3.30.160.60">
    <property type="entry name" value="Classic Zinc Finger"/>
    <property type="match status" value="3"/>
</dbReference>
<proteinExistence type="inferred from homology"/>
<dbReference type="Proteomes" id="UP000270296">
    <property type="component" value="Unassembled WGS sequence"/>
</dbReference>
<dbReference type="InterPro" id="IPR013087">
    <property type="entry name" value="Znf_C2H2_type"/>
</dbReference>
<keyword evidence="9" id="KW-0805">Transcription regulation</keyword>
<feature type="domain" description="C2H2-type" evidence="17">
    <location>
        <begin position="377"/>
        <end position="404"/>
    </location>
</feature>
<name>A0A183J6J0_9BILA</name>
<evidence type="ECO:0000259" key="17">
    <source>
        <dbReference type="PROSITE" id="PS50157"/>
    </source>
</evidence>
<dbReference type="SMART" id="SM00355">
    <property type="entry name" value="ZnF_C2H2"/>
    <property type="match status" value="3"/>
</dbReference>
<keyword evidence="8" id="KW-0862">Zinc</keyword>
<keyword evidence="4" id="KW-0963">Cytoplasm</keyword>
<dbReference type="GO" id="GO:0000978">
    <property type="term" value="F:RNA polymerase II cis-regulatory region sequence-specific DNA binding"/>
    <property type="evidence" value="ECO:0007669"/>
    <property type="project" value="TreeGrafter"/>
</dbReference>
<evidence type="ECO:0000256" key="7">
    <source>
        <dbReference type="ARBA" id="ARBA00022771"/>
    </source>
</evidence>
<dbReference type="GO" id="GO:0000981">
    <property type="term" value="F:DNA-binding transcription factor activity, RNA polymerase II-specific"/>
    <property type="evidence" value="ECO:0007669"/>
    <property type="project" value="TreeGrafter"/>
</dbReference>
<evidence type="ECO:0000256" key="11">
    <source>
        <dbReference type="ARBA" id="ARBA00023125"/>
    </source>
</evidence>
<feature type="region of interest" description="Disordered" evidence="16">
    <location>
        <begin position="261"/>
        <end position="305"/>
    </location>
</feature>
<dbReference type="OrthoDB" id="10018191at2759"/>
<keyword evidence="14" id="KW-0539">Nucleus</keyword>
<dbReference type="WBParaSite" id="SBAD_0001187401-mRNA-1">
    <property type="protein sequence ID" value="SBAD_0001187401-mRNA-1"/>
    <property type="gene ID" value="SBAD_0001187401"/>
</dbReference>
<evidence type="ECO:0000313" key="20">
    <source>
        <dbReference type="WBParaSite" id="SBAD_0001187401-mRNA-1"/>
    </source>
</evidence>
<comment type="subcellular location">
    <subcellularLocation>
        <location evidence="2">Cytoplasm</location>
    </subcellularLocation>
    <subcellularLocation>
        <location evidence="1">Nucleus</location>
    </subcellularLocation>
</comment>
<dbReference type="GO" id="GO:0005634">
    <property type="term" value="C:nucleus"/>
    <property type="evidence" value="ECO:0007669"/>
    <property type="project" value="UniProtKB-SubCell"/>
</dbReference>
<dbReference type="PROSITE" id="PS00028">
    <property type="entry name" value="ZINC_FINGER_C2H2_1"/>
    <property type="match status" value="3"/>
</dbReference>
<dbReference type="InterPro" id="IPR036236">
    <property type="entry name" value="Znf_C2H2_sf"/>
</dbReference>
<feature type="domain" description="C2H2-type" evidence="17">
    <location>
        <begin position="349"/>
        <end position="376"/>
    </location>
</feature>
<keyword evidence="6" id="KW-0677">Repeat</keyword>